<evidence type="ECO:0000313" key="1">
    <source>
        <dbReference type="EMBL" id="OWK45720.1"/>
    </source>
</evidence>
<dbReference type="EMBL" id="NIDE01000002">
    <property type="protein sequence ID" value="OWK45720.1"/>
    <property type="molecule type" value="Genomic_DNA"/>
</dbReference>
<evidence type="ECO:0000313" key="2">
    <source>
        <dbReference type="Proteomes" id="UP000214646"/>
    </source>
</evidence>
<dbReference type="Proteomes" id="UP000214646">
    <property type="component" value="Unassembled WGS sequence"/>
</dbReference>
<keyword evidence="2" id="KW-1185">Reference proteome</keyword>
<dbReference type="OrthoDB" id="284482at2"/>
<gene>
    <name evidence="1" type="ORF">FRUB_02051</name>
</gene>
<name>A0A225DVZ9_9BACT</name>
<comment type="caution">
    <text evidence="1">The sequence shown here is derived from an EMBL/GenBank/DDBJ whole genome shotgun (WGS) entry which is preliminary data.</text>
</comment>
<reference evidence="2" key="1">
    <citation type="submission" date="2017-06" db="EMBL/GenBank/DDBJ databases">
        <title>Genome analysis of Fimbriiglobus ruber SP5, the first member of the order Planctomycetales with confirmed chitinolytic capability.</title>
        <authorList>
            <person name="Ravin N.V."/>
            <person name="Rakitin A.L."/>
            <person name="Ivanova A.A."/>
            <person name="Beletsky A.V."/>
            <person name="Kulichevskaya I.S."/>
            <person name="Mardanov A.V."/>
            <person name="Dedysh S.N."/>
        </authorList>
    </citation>
    <scope>NUCLEOTIDE SEQUENCE [LARGE SCALE GENOMIC DNA]</scope>
    <source>
        <strain evidence="2">SP5</strain>
    </source>
</reference>
<organism evidence="1 2">
    <name type="scientific">Fimbriiglobus ruber</name>
    <dbReference type="NCBI Taxonomy" id="1908690"/>
    <lineage>
        <taxon>Bacteria</taxon>
        <taxon>Pseudomonadati</taxon>
        <taxon>Planctomycetota</taxon>
        <taxon>Planctomycetia</taxon>
        <taxon>Gemmatales</taxon>
        <taxon>Gemmataceae</taxon>
        <taxon>Fimbriiglobus</taxon>
    </lineage>
</organism>
<proteinExistence type="predicted"/>
<sequence length="129" mass="14028">MAAPDFGERLGFTPAWFDLGVVDQAFMEKARAEWDKGDDTNTEHYRWWAFQEFLAARRPLSADLAAALYELGATDADPGMGGSIMSAIVYLSECPQAVLDAAAAAGERYLLRAVERRRAEPRAAADAGA</sequence>
<accession>A0A225DVZ9</accession>
<protein>
    <submittedName>
        <fullName evidence="1">Uncharacterized protein</fullName>
    </submittedName>
</protein>
<dbReference type="RefSeq" id="WP_088253404.1">
    <property type="nucleotide sequence ID" value="NZ_NIDE01000002.1"/>
</dbReference>
<dbReference type="AlphaFoldDB" id="A0A225DVZ9"/>